<gene>
    <name evidence="2" type="ORF">B1A_10710</name>
</gene>
<dbReference type="InterPro" id="IPR027417">
    <property type="entry name" value="P-loop_NTPase"/>
</dbReference>
<dbReference type="AlphaFoldDB" id="T1ADH2"/>
<feature type="compositionally biased region" description="Basic and acidic residues" evidence="1">
    <location>
        <begin position="592"/>
        <end position="608"/>
    </location>
</feature>
<accession>T1ADH2</accession>
<name>T1ADH2_9ZZZZ</name>
<dbReference type="Pfam" id="PF13604">
    <property type="entry name" value="AAA_30"/>
    <property type="match status" value="1"/>
</dbReference>
<dbReference type="Gene3D" id="3.40.50.300">
    <property type="entry name" value="P-loop containing nucleotide triphosphate hydrolases"/>
    <property type="match status" value="2"/>
</dbReference>
<reference evidence="2" key="2">
    <citation type="journal article" date="2014" name="ISME J.">
        <title>Microbial stratification in low pH oxic and suboxic macroscopic growths along an acid mine drainage.</title>
        <authorList>
            <person name="Mendez-Garcia C."/>
            <person name="Mesa V."/>
            <person name="Sprenger R.R."/>
            <person name="Richter M."/>
            <person name="Diez M.S."/>
            <person name="Solano J."/>
            <person name="Bargiela R."/>
            <person name="Golyshina O.V."/>
            <person name="Manteca A."/>
            <person name="Ramos J.L."/>
            <person name="Gallego J.R."/>
            <person name="Llorente I."/>
            <person name="Martins Dos Santos V.A."/>
            <person name="Jensen O.N."/>
            <person name="Pelaez A.I."/>
            <person name="Sanchez J."/>
            <person name="Ferrer M."/>
        </authorList>
    </citation>
    <scope>NUCLEOTIDE SEQUENCE</scope>
</reference>
<comment type="caution">
    <text evidence="2">The sequence shown here is derived from an EMBL/GenBank/DDBJ whole genome shotgun (WGS) entry which is preliminary data.</text>
</comment>
<protein>
    <submittedName>
        <fullName evidence="2">Conjugative relaxase domain protein</fullName>
    </submittedName>
</protein>
<proteinExistence type="predicted"/>
<reference evidence="2" key="1">
    <citation type="submission" date="2013-08" db="EMBL/GenBank/DDBJ databases">
        <authorList>
            <person name="Mendez C."/>
            <person name="Richter M."/>
            <person name="Ferrer M."/>
            <person name="Sanchez J."/>
        </authorList>
    </citation>
    <scope>NUCLEOTIDE SEQUENCE</scope>
</reference>
<evidence type="ECO:0000313" key="2">
    <source>
        <dbReference type="EMBL" id="EQD58656.1"/>
    </source>
</evidence>
<sequence>MTEREAVMRAQDLHREAARAAEGRCAWADVEAAINDAARRGELIATDDGRITTSRMLEIERTTDARLEEGRGAHRAVMTSRQFDSALAKFERSQGFALSDEQRAASKMILTNSDRYQGCQGLAGTGKTTMLKFVREAAEGAGWRVAGHSSGAEQAAVMQKESGIASTTTAAWLLEAERAPIASRDERVLYIMDEASQAGAKQYLNSIIATEKLGGRAVLLGDKFQHQSVEAGRAFARSQSHMPMSTLGVQSIRRQRTSHAQWAVQKILSGDHASAVRGLKTLEVRDRQAALPGTATRQDRREAARADNAKVIQRLAADYVALSPAQRARTLIVTSTNADRQAINQEIRARMAVLGELGKSTDVVTLRKTDLTRAELTRASSYTPGQVVEVQNDYRRAQLARGAQFMVIDTTGDCLRIRDAEGQDRMIDPSAIRLQAYEKGCRALAVGERVRWTENHRCARADRPSEEGLKVRNGSGAVVEQISNDGSRITLRSDASEQIQIDARAGVKLDHTYSMTSYAAQGATVDRVLIHHNTESGAHGDRESYVAITRARDDIAFYTQDSVRAAWQSGIALDKASAHDIFVPDIDPSPSPDRDRQRTRERSPEWCM</sequence>
<organism evidence="2">
    <name type="scientific">mine drainage metagenome</name>
    <dbReference type="NCBI Taxonomy" id="410659"/>
    <lineage>
        <taxon>unclassified sequences</taxon>
        <taxon>metagenomes</taxon>
        <taxon>ecological metagenomes</taxon>
    </lineage>
</organism>
<dbReference type="EMBL" id="AUZX01007630">
    <property type="protein sequence ID" value="EQD58656.1"/>
    <property type="molecule type" value="Genomic_DNA"/>
</dbReference>
<feature type="region of interest" description="Disordered" evidence="1">
    <location>
        <begin position="582"/>
        <end position="608"/>
    </location>
</feature>
<evidence type="ECO:0000256" key="1">
    <source>
        <dbReference type="SAM" id="MobiDB-lite"/>
    </source>
</evidence>
<dbReference type="SUPFAM" id="SSF52540">
    <property type="entry name" value="P-loop containing nucleoside triphosphate hydrolases"/>
    <property type="match status" value="2"/>
</dbReference>